<name>A0A1Q2L239_9BACL</name>
<sequence>MESTKKLKARLRKYTIAEVLNHYDGEILGLDRQKRSVKYKKMSRNPFRFYRGSAYLFYFDISRFPLSYHTPEDKPTWIQGDLHFDNFGGFRNEQGEMVFDSNDFDEGYLGSYLYDVFRMAVSIGLYAEELDYSEADEAKFIVTFLKMYHQQLEIFAKQGEDPKTLLFTKNNTGGPVANALSSLEAREAAEKLKEMTAVKDGKRQFKTDGELEALTDTERQELEVAWPEYIRSLDENKETVNNYFKIKDAVRLEGKGTGSIGLNRYFILIEGEGEDHLDDIILEAKEARYPATGYYFSYDDLFSPDEVMHQGRRVIRTQKAMHYLQDPYLGFFSIGERHFYVRENSSFDEGVDPESLQSTESMLDTIEAMGKVTAKIHARADHDVDDALPYDSETEILKAIGDINRFAEDISHLALFYKRQVEQDYELFKEWLNEEFSSE</sequence>
<evidence type="ECO:0000313" key="1">
    <source>
        <dbReference type="EMBL" id="AQQ54535.1"/>
    </source>
</evidence>
<dbReference type="PANTHER" id="PTHR39441:SF1">
    <property type="entry name" value="DUF2252 DOMAIN-CONTAINING PROTEIN"/>
    <property type="match status" value="1"/>
</dbReference>
<evidence type="ECO:0008006" key="3">
    <source>
        <dbReference type="Google" id="ProtNLM"/>
    </source>
</evidence>
<protein>
    <recommendedName>
        <fullName evidence="3">DUF2252 domain-containing protein</fullName>
    </recommendedName>
</protein>
<organism evidence="1 2">
    <name type="scientific">Planococcus lenghuensis</name>
    <dbReference type="NCBI Taxonomy" id="2213202"/>
    <lineage>
        <taxon>Bacteria</taxon>
        <taxon>Bacillati</taxon>
        <taxon>Bacillota</taxon>
        <taxon>Bacilli</taxon>
        <taxon>Bacillales</taxon>
        <taxon>Caryophanaceae</taxon>
        <taxon>Planococcus</taxon>
    </lineage>
</organism>
<dbReference type="EMBL" id="CP019640">
    <property type="protein sequence ID" value="AQQ54535.1"/>
    <property type="molecule type" value="Genomic_DNA"/>
</dbReference>
<dbReference type="Proteomes" id="UP000188184">
    <property type="component" value="Chromosome"/>
</dbReference>
<gene>
    <name evidence="1" type="ORF">B0X71_16455</name>
</gene>
<dbReference type="RefSeq" id="WP_077590430.1">
    <property type="nucleotide sequence ID" value="NZ_CP019640.1"/>
</dbReference>
<accession>A0A1Q2L239</accession>
<dbReference type="Pfam" id="PF10009">
    <property type="entry name" value="DUF2252"/>
    <property type="match status" value="1"/>
</dbReference>
<dbReference type="InterPro" id="IPR018721">
    <property type="entry name" value="DUF2252"/>
</dbReference>
<proteinExistence type="predicted"/>
<dbReference type="OrthoDB" id="1491115at2"/>
<evidence type="ECO:0000313" key="2">
    <source>
        <dbReference type="Proteomes" id="UP000188184"/>
    </source>
</evidence>
<dbReference type="AlphaFoldDB" id="A0A1Q2L239"/>
<keyword evidence="2" id="KW-1185">Reference proteome</keyword>
<reference evidence="1 2" key="1">
    <citation type="submission" date="2017-02" db="EMBL/GenBank/DDBJ databases">
        <title>The complete genomic sequence of a novel cold adapted crude oil-degrading bacterium Planococcus qaidamina Y42.</title>
        <authorList>
            <person name="Yang R."/>
        </authorList>
    </citation>
    <scope>NUCLEOTIDE SEQUENCE [LARGE SCALE GENOMIC DNA]</scope>
    <source>
        <strain evidence="1 2">Y42</strain>
    </source>
</reference>
<dbReference type="KEGG" id="pmar:B0X71_16455"/>
<dbReference type="PANTHER" id="PTHR39441">
    <property type="entry name" value="DUF2252 DOMAIN-CONTAINING PROTEIN"/>
    <property type="match status" value="1"/>
</dbReference>